<keyword evidence="3" id="KW-1185">Reference proteome</keyword>
<organism evidence="2 3">
    <name type="scientific">Synechococcus phage Bellamy</name>
    <dbReference type="NCBI Taxonomy" id="2023996"/>
    <lineage>
        <taxon>Viruses</taxon>
        <taxon>Duplodnaviria</taxon>
        <taxon>Heunggongvirae</taxon>
        <taxon>Uroviricota</taxon>
        <taxon>Caudoviricetes</taxon>
        <taxon>Pantevenvirales</taxon>
        <taxon>Kyanoviridae</taxon>
        <taxon>Bellamyvirus</taxon>
        <taxon>Bellamyvirus bellamy</taxon>
    </lineage>
</organism>
<reference evidence="2 3" key="1">
    <citation type="submission" date="2017-06" db="EMBL/GenBank/DDBJ databases">
        <authorList>
            <person name="Kim H.J."/>
            <person name="Triplett B.A."/>
        </authorList>
    </citation>
    <scope>NUCLEOTIDE SEQUENCE [LARGE SCALE GENOMIC DNA]</scope>
</reference>
<dbReference type="Proteomes" id="UP000221247">
    <property type="component" value="Segment"/>
</dbReference>
<dbReference type="KEGG" id="vg:54981349"/>
<protein>
    <submittedName>
        <fullName evidence="2">Uncharacterized protein</fullName>
    </submittedName>
</protein>
<dbReference type="EMBL" id="MF351863">
    <property type="protein sequence ID" value="ASR76066.1"/>
    <property type="molecule type" value="Genomic_DNA"/>
</dbReference>
<feature type="region of interest" description="Disordered" evidence="1">
    <location>
        <begin position="235"/>
        <end position="264"/>
    </location>
</feature>
<evidence type="ECO:0000313" key="3">
    <source>
        <dbReference type="Proteomes" id="UP000221247"/>
    </source>
</evidence>
<accession>A0A222YX38</accession>
<name>A0A222YX38_9CAUD</name>
<proteinExistence type="predicted"/>
<dbReference type="RefSeq" id="YP_009791178.1">
    <property type="nucleotide sequence ID" value="NC_047838.1"/>
</dbReference>
<gene>
    <name evidence="2" type="primary">19</name>
    <name evidence="2" type="ORF">PBI_BELLAMY_19</name>
</gene>
<dbReference type="GeneID" id="54981349"/>
<evidence type="ECO:0000313" key="2">
    <source>
        <dbReference type="EMBL" id="ASR76066.1"/>
    </source>
</evidence>
<evidence type="ECO:0000256" key="1">
    <source>
        <dbReference type="SAM" id="MobiDB-lite"/>
    </source>
</evidence>
<sequence length="264" mass="28547">MSFNLDDVNTGGQLKVGTGICPAIGEGILKVNGSGMIEGPVVMGNPTTFPFPYATVNIAPLTNSDNIIPPLIPGLLCSGVNNPYSLAVSGAAGFLGPVDTAMNLGVGMNVFAQGHVVSNCGGHILAAKKNFDIPHPTKEGYRLRHTCPEGPSNDVYFRGRVTNKTEIILPNYWKKLVDFTTITVNLTPIGAHQNVIVKRIDEEKVYLQSKGGMPINCFYHIYGTRADGERLIPEYEGKTPADYPGNNDEYSVSGYHYDKREVES</sequence>